<evidence type="ECO:0000256" key="1">
    <source>
        <dbReference type="ARBA" id="ARBA00004651"/>
    </source>
</evidence>
<dbReference type="RefSeq" id="WP_191767140.1">
    <property type="nucleotide sequence ID" value="NZ_JACSPM010000006.1"/>
</dbReference>
<evidence type="ECO:0000313" key="8">
    <source>
        <dbReference type="EMBL" id="MBD8024800.1"/>
    </source>
</evidence>
<gene>
    <name evidence="8" type="ORF">H9622_14530</name>
</gene>
<comment type="caution">
    <text evidence="8">The sequence shown here is derived from an EMBL/GenBank/DDBJ whole genome shotgun (WGS) entry which is preliminary data.</text>
</comment>
<feature type="transmembrane region" description="Helical" evidence="6">
    <location>
        <begin position="317"/>
        <end position="337"/>
    </location>
</feature>
<evidence type="ECO:0000256" key="2">
    <source>
        <dbReference type="ARBA" id="ARBA00022475"/>
    </source>
</evidence>
<proteinExistence type="predicted"/>
<organism evidence="8 9">
    <name type="scientific">Microbacterium gallinarum</name>
    <dbReference type="NCBI Taxonomy" id="2762209"/>
    <lineage>
        <taxon>Bacteria</taxon>
        <taxon>Bacillati</taxon>
        <taxon>Actinomycetota</taxon>
        <taxon>Actinomycetes</taxon>
        <taxon>Micrococcales</taxon>
        <taxon>Microbacteriaceae</taxon>
        <taxon>Microbacterium</taxon>
    </lineage>
</organism>
<feature type="transmembrane region" description="Helical" evidence="6">
    <location>
        <begin position="246"/>
        <end position="264"/>
    </location>
</feature>
<evidence type="ECO:0000313" key="9">
    <source>
        <dbReference type="Proteomes" id="UP000602532"/>
    </source>
</evidence>
<evidence type="ECO:0000259" key="7">
    <source>
        <dbReference type="Pfam" id="PF02687"/>
    </source>
</evidence>
<feature type="transmembrane region" description="Helical" evidence="6">
    <location>
        <begin position="813"/>
        <end position="839"/>
    </location>
</feature>
<dbReference type="Pfam" id="PF02687">
    <property type="entry name" value="FtsX"/>
    <property type="match status" value="1"/>
</dbReference>
<feature type="transmembrane region" description="Helical" evidence="6">
    <location>
        <begin position="859"/>
        <end position="879"/>
    </location>
</feature>
<keyword evidence="4 6" id="KW-1133">Transmembrane helix</keyword>
<protein>
    <recommendedName>
        <fullName evidence="7">ABC3 transporter permease C-terminal domain-containing protein</fullName>
    </recommendedName>
</protein>
<feature type="transmembrane region" description="Helical" evidence="6">
    <location>
        <begin position="276"/>
        <end position="297"/>
    </location>
</feature>
<keyword evidence="5 6" id="KW-0472">Membrane</keyword>
<keyword evidence="9" id="KW-1185">Reference proteome</keyword>
<accession>A0ABR8X647</accession>
<feature type="transmembrane region" description="Helical" evidence="6">
    <location>
        <begin position="371"/>
        <end position="390"/>
    </location>
</feature>
<dbReference type="InterPro" id="IPR003838">
    <property type="entry name" value="ABC3_permease_C"/>
</dbReference>
<comment type="subcellular location">
    <subcellularLocation>
        <location evidence="1">Cell membrane</location>
        <topology evidence="1">Multi-pass membrane protein</topology>
    </subcellularLocation>
</comment>
<reference evidence="8 9" key="1">
    <citation type="submission" date="2020-08" db="EMBL/GenBank/DDBJ databases">
        <title>A Genomic Blueprint of the Chicken Gut Microbiome.</title>
        <authorList>
            <person name="Gilroy R."/>
            <person name="Ravi A."/>
            <person name="Getino M."/>
            <person name="Pursley I."/>
            <person name="Horton D.L."/>
            <person name="Alikhan N.-F."/>
            <person name="Baker D."/>
            <person name="Gharbi K."/>
            <person name="Hall N."/>
            <person name="Watson M."/>
            <person name="Adriaenssens E.M."/>
            <person name="Foster-Nyarko E."/>
            <person name="Jarju S."/>
            <person name="Secka A."/>
            <person name="Antonio M."/>
            <person name="Oren A."/>
            <person name="Chaudhuri R."/>
            <person name="La Ragione R.M."/>
            <person name="Hildebrand F."/>
            <person name="Pallen M.J."/>
        </authorList>
    </citation>
    <scope>NUCLEOTIDE SEQUENCE [LARGE SCALE GENOMIC DNA]</scope>
    <source>
        <strain evidence="8 9">Sa1CUA4</strain>
    </source>
</reference>
<feature type="transmembrane region" description="Helical" evidence="6">
    <location>
        <begin position="204"/>
        <end position="234"/>
    </location>
</feature>
<evidence type="ECO:0000256" key="4">
    <source>
        <dbReference type="ARBA" id="ARBA00022989"/>
    </source>
</evidence>
<dbReference type="EMBL" id="JACSPM010000006">
    <property type="protein sequence ID" value="MBD8024800.1"/>
    <property type="molecule type" value="Genomic_DNA"/>
</dbReference>
<feature type="transmembrane region" description="Helical" evidence="6">
    <location>
        <begin position="20"/>
        <end position="40"/>
    </location>
</feature>
<feature type="transmembrane region" description="Helical" evidence="6">
    <location>
        <begin position="759"/>
        <end position="779"/>
    </location>
</feature>
<keyword evidence="3 6" id="KW-0812">Transmembrane</keyword>
<feature type="transmembrane region" description="Helical" evidence="6">
    <location>
        <begin position="162"/>
        <end position="184"/>
    </location>
</feature>
<sequence>MIGGLRFALARARAAATPLLTLGVVSALAALLLVAVAGLIGTVETREARSALAAATGDRGRIVLTLDAGVSADEAADAAADSVADAGAAGALAIAADDGAVVLTPDLDRITGAQAVGLVDGLAGLRDAVEEATGDRPQESGGLRDTLAELSDGLEARRGPTAVALGLLGLLTAVVVGAVALESVRARESETRLLRARGARRRDLVWLAALESVIVAVVGGLAGAFLGVLVAGVWGAAPASPLMPPVVAAGIAAVVATVVAVATARGAERGSARARAVADIGLIVLLAVVTALAVWQFVQSGTPVVERGDGGSTLDPLVAVAPALALGLAALIAVALATPIARAIGAAFAPGRSVSPATPLRLASRRPARHALSITVVAFAIGTITVAGAYQASLTALGDAPEALRVGADLKVGTIPEDVAAADVAAVGAPDAAMLARPMSAQGADQRIPILAVQAPQLGAVMLDADGTIDPAALGAELTLPETSAALEGDAFSLTLVAPPGEPVEFDGEFIPQGSPAFNGRATVVSSAGAVATFGFSNADLSVIEDDDGNTFTDLDVRDEETFTFELPSDDEWSLAALAIAYHPLGHVPGGGEIAEVTSGGVDVDLTEFRPAAGTPGVVEVTDAGIAFAPEASEGQPYSQAVAAGIPTAVPTVITAQLAASLSLEVGDSIALEVIKPEFEADFEIVDVIPVLPGSTTGEGMLVDLGTISTASPFDVVPTQVWLSTDDPGATAAAVSEEFPQTVTIVADPRSAENAAGTAAAFFLAAAGAVVLAVVVLVLRRTRSRADSRELALFAVMGLGRRRASRLRAQEDLFAVAMGAVGGIAAGAATAWLIVAPLVRAAYGSVPESYPIVLRADPLVLVLAILAAVAVFAVIVATVQAPARLAPLMREDE</sequence>
<evidence type="ECO:0000256" key="5">
    <source>
        <dbReference type="ARBA" id="ARBA00023136"/>
    </source>
</evidence>
<evidence type="ECO:0000256" key="3">
    <source>
        <dbReference type="ARBA" id="ARBA00022692"/>
    </source>
</evidence>
<feature type="domain" description="ABC3 transporter permease C-terminal" evidence="7">
    <location>
        <begin position="163"/>
        <end position="262"/>
    </location>
</feature>
<keyword evidence="2" id="KW-1003">Cell membrane</keyword>
<dbReference type="Proteomes" id="UP000602532">
    <property type="component" value="Unassembled WGS sequence"/>
</dbReference>
<name>A0ABR8X647_9MICO</name>
<evidence type="ECO:0000256" key="6">
    <source>
        <dbReference type="SAM" id="Phobius"/>
    </source>
</evidence>